<evidence type="ECO:0000313" key="1">
    <source>
        <dbReference type="EMBL" id="SMH71237.1"/>
    </source>
</evidence>
<gene>
    <name evidence="1" type="ORF">NCS_11044</name>
</gene>
<evidence type="ECO:0000313" key="2">
    <source>
        <dbReference type="Proteomes" id="UP000230607"/>
    </source>
</evidence>
<reference evidence="2" key="1">
    <citation type="submission" date="2017-03" db="EMBL/GenBank/DDBJ databases">
        <authorList>
            <person name="Herbold C."/>
        </authorList>
    </citation>
    <scope>NUCLEOTIDE SEQUENCE [LARGE SCALE GENOMIC DNA]</scope>
</reference>
<dbReference type="OrthoDB" id="14030at2157"/>
<dbReference type="AlphaFoldDB" id="A0A2H1FEQ1"/>
<dbReference type="EMBL" id="LT841358">
    <property type="protein sequence ID" value="SMH71237.1"/>
    <property type="molecule type" value="Genomic_DNA"/>
</dbReference>
<proteinExistence type="predicted"/>
<organism evidence="1 2">
    <name type="scientific">Candidatus Nitrosotalea okcheonensis</name>
    <dbReference type="NCBI Taxonomy" id="1903276"/>
    <lineage>
        <taxon>Archaea</taxon>
        <taxon>Nitrososphaerota</taxon>
        <taxon>Nitrososphaeria</taxon>
        <taxon>Nitrosotaleales</taxon>
        <taxon>Nitrosotaleaceae</taxon>
        <taxon>Nitrosotalea</taxon>
    </lineage>
</organism>
<dbReference type="Proteomes" id="UP000230607">
    <property type="component" value="Chromosome 1"/>
</dbReference>
<protein>
    <submittedName>
        <fullName evidence="1">Uncharacterized protein</fullName>
    </submittedName>
</protein>
<dbReference type="RefSeq" id="WP_157927241.1">
    <property type="nucleotide sequence ID" value="NZ_LT841358.1"/>
</dbReference>
<name>A0A2H1FEQ1_9ARCH</name>
<sequence>MFCTIYGIREISVEPLFECLKDAFGTSVLLVRGFDISSSYVLMCIFAYQIAVYYNCITGNDNPRCVKRMFSN</sequence>
<accession>A0A2H1FEQ1</accession>
<keyword evidence="2" id="KW-1185">Reference proteome</keyword>